<dbReference type="GO" id="GO:0050380">
    <property type="term" value="F:undecaprenyl-diphosphatase activity"/>
    <property type="evidence" value="ECO:0007669"/>
    <property type="project" value="UniProtKB-UniRule"/>
</dbReference>
<dbReference type="Pfam" id="PF02673">
    <property type="entry name" value="BacA"/>
    <property type="match status" value="1"/>
</dbReference>
<keyword evidence="7 17" id="KW-0378">Hydrolase</keyword>
<dbReference type="InterPro" id="IPR003824">
    <property type="entry name" value="UppP"/>
</dbReference>
<comment type="subcellular location">
    <subcellularLocation>
        <location evidence="1 17">Cell membrane</location>
        <topology evidence="1 17">Multi-pass membrane protein</topology>
    </subcellularLocation>
</comment>
<comment type="caution">
    <text evidence="18">The sequence shown here is derived from an EMBL/GenBank/DDBJ whole genome shotgun (WGS) entry which is preliminary data.</text>
</comment>
<name>A0A3P1V852_9ACTO</name>
<dbReference type="AlphaFoldDB" id="A0A3P1V852"/>
<gene>
    <name evidence="17" type="primary">uppP</name>
    <name evidence="18" type="ORF">EII10_02510</name>
</gene>
<dbReference type="PANTHER" id="PTHR30622">
    <property type="entry name" value="UNDECAPRENYL-DIPHOSPHATASE"/>
    <property type="match status" value="1"/>
</dbReference>
<keyword evidence="13 17" id="KW-0961">Cell wall biogenesis/degradation</keyword>
<evidence type="ECO:0000256" key="12">
    <source>
        <dbReference type="ARBA" id="ARBA00023251"/>
    </source>
</evidence>
<organism evidence="18 19">
    <name type="scientific">Actinomyces bowdenii</name>
    <dbReference type="NCBI Taxonomy" id="131109"/>
    <lineage>
        <taxon>Bacteria</taxon>
        <taxon>Bacillati</taxon>
        <taxon>Actinomycetota</taxon>
        <taxon>Actinomycetes</taxon>
        <taxon>Actinomycetales</taxon>
        <taxon>Actinomycetaceae</taxon>
        <taxon>Actinomyces</taxon>
    </lineage>
</organism>
<dbReference type="GO" id="GO:0005886">
    <property type="term" value="C:plasma membrane"/>
    <property type="evidence" value="ECO:0007669"/>
    <property type="project" value="UniProtKB-SubCell"/>
</dbReference>
<feature type="transmembrane region" description="Helical" evidence="17">
    <location>
        <begin position="223"/>
        <end position="245"/>
    </location>
</feature>
<protein>
    <recommendedName>
        <fullName evidence="4 17">Undecaprenyl-diphosphatase</fullName>
        <ecNumber evidence="3 17">3.6.1.27</ecNumber>
    </recommendedName>
    <alternativeName>
        <fullName evidence="15 17">Bacitracin resistance protein</fullName>
    </alternativeName>
    <alternativeName>
        <fullName evidence="14 17">Undecaprenyl pyrophosphate phosphatase</fullName>
    </alternativeName>
</protein>
<evidence type="ECO:0000256" key="7">
    <source>
        <dbReference type="ARBA" id="ARBA00022801"/>
    </source>
</evidence>
<keyword evidence="8 17" id="KW-0133">Cell shape</keyword>
<feature type="transmembrane region" description="Helical" evidence="17">
    <location>
        <begin position="88"/>
        <end position="108"/>
    </location>
</feature>
<evidence type="ECO:0000256" key="9">
    <source>
        <dbReference type="ARBA" id="ARBA00022984"/>
    </source>
</evidence>
<evidence type="ECO:0000313" key="19">
    <source>
        <dbReference type="Proteomes" id="UP000271272"/>
    </source>
</evidence>
<keyword evidence="6 17" id="KW-0812">Transmembrane</keyword>
<evidence type="ECO:0000256" key="10">
    <source>
        <dbReference type="ARBA" id="ARBA00022989"/>
    </source>
</evidence>
<dbReference type="GO" id="GO:0046677">
    <property type="term" value="P:response to antibiotic"/>
    <property type="evidence" value="ECO:0007669"/>
    <property type="project" value="UniProtKB-UniRule"/>
</dbReference>
<evidence type="ECO:0000256" key="6">
    <source>
        <dbReference type="ARBA" id="ARBA00022692"/>
    </source>
</evidence>
<evidence type="ECO:0000256" key="17">
    <source>
        <dbReference type="HAMAP-Rule" id="MF_01006"/>
    </source>
</evidence>
<keyword evidence="11 17" id="KW-0472">Membrane</keyword>
<dbReference type="EC" id="3.6.1.27" evidence="3 17"/>
<dbReference type="Proteomes" id="UP000271272">
    <property type="component" value="Unassembled WGS sequence"/>
</dbReference>
<evidence type="ECO:0000256" key="13">
    <source>
        <dbReference type="ARBA" id="ARBA00023316"/>
    </source>
</evidence>
<evidence type="ECO:0000256" key="8">
    <source>
        <dbReference type="ARBA" id="ARBA00022960"/>
    </source>
</evidence>
<dbReference type="NCBIfam" id="NF001392">
    <property type="entry name" value="PRK00281.2-1"/>
    <property type="match status" value="1"/>
</dbReference>
<accession>A0A3P1V852</accession>
<dbReference type="GO" id="GO:0071555">
    <property type="term" value="P:cell wall organization"/>
    <property type="evidence" value="ECO:0007669"/>
    <property type="project" value="UniProtKB-KW"/>
</dbReference>
<dbReference type="HAMAP" id="MF_01006">
    <property type="entry name" value="Undec_diphosphatase"/>
    <property type="match status" value="1"/>
</dbReference>
<evidence type="ECO:0000256" key="15">
    <source>
        <dbReference type="ARBA" id="ARBA00032932"/>
    </source>
</evidence>
<evidence type="ECO:0000256" key="2">
    <source>
        <dbReference type="ARBA" id="ARBA00010621"/>
    </source>
</evidence>
<comment type="function">
    <text evidence="17">Catalyzes the dephosphorylation of undecaprenyl diphosphate (UPP). Confers resistance to bacitracin.</text>
</comment>
<keyword evidence="19" id="KW-1185">Reference proteome</keyword>
<dbReference type="GO" id="GO:0008360">
    <property type="term" value="P:regulation of cell shape"/>
    <property type="evidence" value="ECO:0007669"/>
    <property type="project" value="UniProtKB-KW"/>
</dbReference>
<dbReference type="OrthoDB" id="9808289at2"/>
<evidence type="ECO:0000256" key="4">
    <source>
        <dbReference type="ARBA" id="ARBA00021581"/>
    </source>
</evidence>
<feature type="transmembrane region" description="Helical" evidence="17">
    <location>
        <begin position="257"/>
        <end position="276"/>
    </location>
</feature>
<evidence type="ECO:0000256" key="14">
    <source>
        <dbReference type="ARBA" id="ARBA00032707"/>
    </source>
</evidence>
<comment type="similarity">
    <text evidence="2 17">Belongs to the UppP family.</text>
</comment>
<comment type="catalytic activity">
    <reaction evidence="16 17">
        <text>di-trans,octa-cis-undecaprenyl diphosphate + H2O = di-trans,octa-cis-undecaprenyl phosphate + phosphate + H(+)</text>
        <dbReference type="Rhea" id="RHEA:28094"/>
        <dbReference type="ChEBI" id="CHEBI:15377"/>
        <dbReference type="ChEBI" id="CHEBI:15378"/>
        <dbReference type="ChEBI" id="CHEBI:43474"/>
        <dbReference type="ChEBI" id="CHEBI:58405"/>
        <dbReference type="ChEBI" id="CHEBI:60392"/>
        <dbReference type="EC" id="3.6.1.27"/>
    </reaction>
</comment>
<keyword evidence="9 17" id="KW-0573">Peptidoglycan synthesis</keyword>
<dbReference type="PANTHER" id="PTHR30622:SF3">
    <property type="entry name" value="UNDECAPRENYL-DIPHOSPHATASE"/>
    <property type="match status" value="1"/>
</dbReference>
<feature type="transmembrane region" description="Helical" evidence="17">
    <location>
        <begin position="43"/>
        <end position="67"/>
    </location>
</feature>
<evidence type="ECO:0000256" key="11">
    <source>
        <dbReference type="ARBA" id="ARBA00023136"/>
    </source>
</evidence>
<evidence type="ECO:0000256" key="1">
    <source>
        <dbReference type="ARBA" id="ARBA00004651"/>
    </source>
</evidence>
<evidence type="ECO:0000256" key="16">
    <source>
        <dbReference type="ARBA" id="ARBA00047594"/>
    </source>
</evidence>
<evidence type="ECO:0000256" key="3">
    <source>
        <dbReference type="ARBA" id="ARBA00012374"/>
    </source>
</evidence>
<evidence type="ECO:0000313" key="18">
    <source>
        <dbReference type="EMBL" id="RRD30311.1"/>
    </source>
</evidence>
<reference evidence="18 19" key="1">
    <citation type="submission" date="2018-11" db="EMBL/GenBank/DDBJ databases">
        <title>Genomes From Bacteria Associated with the Canine Oral Cavity: a Test Case for Automated Genome-Based Taxonomic Assignment.</title>
        <authorList>
            <person name="Coil D.A."/>
            <person name="Jospin G."/>
            <person name="Darling A.E."/>
            <person name="Wallis C."/>
            <person name="Davis I.J."/>
            <person name="Harris S."/>
            <person name="Eisen J.A."/>
            <person name="Holcombe L.J."/>
            <person name="O'Flynn C."/>
        </authorList>
    </citation>
    <scope>NUCLEOTIDE SEQUENCE [LARGE SCALE GENOMIC DNA]</scope>
    <source>
        <strain evidence="18 19">OH5050</strain>
    </source>
</reference>
<sequence length="278" mass="29546">MNWLHAVILGIVEGITEFLPISSTGHLNIVEKLLGHDIDNAGMTAFTAVIQIGAILAAVVYFWADIVRIVTAWCKGLVSKEAREDPDYTLGWGVILGSIPVAVVGLALEEFIEVTARSLWIIAGALIVWSAVMWLADRQQSLTKGMRDVTIKDALIIGAFQALAPVLPGISRSGATISAGLFLRFDRVTATRLSFFMGIPALVAAGLMQAVTSADEIGATVGWSATIIATITSGLVAYGTIAWLLRFVSSNKFTSFLIYRVVLGLVIIALVASGTITA</sequence>
<keyword evidence="5 17" id="KW-1003">Cell membrane</keyword>
<keyword evidence="10 17" id="KW-1133">Transmembrane helix</keyword>
<feature type="transmembrane region" description="Helical" evidence="17">
    <location>
        <begin position="114"/>
        <end position="136"/>
    </location>
</feature>
<evidence type="ECO:0000256" key="5">
    <source>
        <dbReference type="ARBA" id="ARBA00022475"/>
    </source>
</evidence>
<dbReference type="NCBIfam" id="TIGR00753">
    <property type="entry name" value="undec_PP_bacA"/>
    <property type="match status" value="1"/>
</dbReference>
<dbReference type="GO" id="GO:0009252">
    <property type="term" value="P:peptidoglycan biosynthetic process"/>
    <property type="evidence" value="ECO:0007669"/>
    <property type="project" value="UniProtKB-KW"/>
</dbReference>
<keyword evidence="12 17" id="KW-0046">Antibiotic resistance</keyword>
<feature type="transmembrane region" description="Helical" evidence="17">
    <location>
        <begin position="193"/>
        <end position="211"/>
    </location>
</feature>
<proteinExistence type="inferred from homology"/>
<dbReference type="RefSeq" id="WP_124932953.1">
    <property type="nucleotide sequence ID" value="NZ_JAGFOU010000010.1"/>
</dbReference>
<dbReference type="EMBL" id="RQZC01000002">
    <property type="protein sequence ID" value="RRD30311.1"/>
    <property type="molecule type" value="Genomic_DNA"/>
</dbReference>
<comment type="miscellaneous">
    <text evidence="17">Bacitracin is thought to be involved in the inhibition of peptidoglycan synthesis by sequestering undecaprenyl diphosphate, thereby reducing the pool of lipid carrier available.</text>
</comment>